<evidence type="ECO:0000313" key="3">
    <source>
        <dbReference type="Proteomes" id="UP000249396"/>
    </source>
</evidence>
<name>A0A2W4TCC0_9GAMM</name>
<evidence type="ECO:0000259" key="1">
    <source>
        <dbReference type="Pfam" id="PF12770"/>
    </source>
</evidence>
<reference evidence="2 3" key="1">
    <citation type="journal article" date="2018" name="Aquat. Microb. Ecol.">
        <title>Gammaproteobacterial methanotrophs dominate.</title>
        <authorList>
            <person name="Rissanen A.J."/>
            <person name="Saarenheimo J."/>
            <person name="Tiirola M."/>
            <person name="Peura S."/>
            <person name="Aalto S.L."/>
            <person name="Karvinen A."/>
            <person name="Nykanen H."/>
        </authorList>
    </citation>
    <scope>NUCLEOTIDE SEQUENCE [LARGE SCALE GENOMIC DNA]</scope>
    <source>
        <strain evidence="2">AMbin10</strain>
    </source>
</reference>
<accession>A0A2W4TCC0</accession>
<dbReference type="EMBL" id="QJPH01000284">
    <property type="protein sequence ID" value="PZN80397.1"/>
    <property type="molecule type" value="Genomic_DNA"/>
</dbReference>
<organism evidence="2 3">
    <name type="scientific">Candidatus Methylumidiphilus alinenensis</name>
    <dbReference type="NCBI Taxonomy" id="2202197"/>
    <lineage>
        <taxon>Bacteria</taxon>
        <taxon>Pseudomonadati</taxon>
        <taxon>Pseudomonadota</taxon>
        <taxon>Gammaproteobacteria</taxon>
        <taxon>Methylococcales</taxon>
        <taxon>Candidatus Methylumidiphilus</taxon>
    </lineage>
</organism>
<protein>
    <recommendedName>
        <fullName evidence="1">CHAT domain-containing protein</fullName>
    </recommendedName>
</protein>
<comment type="caution">
    <text evidence="2">The sequence shown here is derived from an EMBL/GenBank/DDBJ whole genome shotgun (WGS) entry which is preliminary data.</text>
</comment>
<proteinExistence type="predicted"/>
<evidence type="ECO:0000313" key="2">
    <source>
        <dbReference type="EMBL" id="PZN80397.1"/>
    </source>
</evidence>
<dbReference type="Pfam" id="PF12770">
    <property type="entry name" value="CHAT"/>
    <property type="match status" value="1"/>
</dbReference>
<sequence>MDRRNPDCRDANNLCHPWSLGSGDPCRNDEFFLNLMAVKLELGNQRNLLTEKFFAYLKQGKNKLEALRLARADLRHEGYAHPYFWAPFILVGEL</sequence>
<dbReference type="InterPro" id="IPR024983">
    <property type="entry name" value="CHAT_dom"/>
</dbReference>
<dbReference type="AlphaFoldDB" id="A0A2W4TCC0"/>
<dbReference type="Proteomes" id="UP000249396">
    <property type="component" value="Unassembled WGS sequence"/>
</dbReference>
<feature type="domain" description="CHAT" evidence="1">
    <location>
        <begin position="48"/>
        <end position="93"/>
    </location>
</feature>
<gene>
    <name evidence="2" type="ORF">DM484_09965</name>
</gene>